<accession>A0ABU2YN03</accession>
<proteinExistence type="predicted"/>
<keyword evidence="3" id="KW-1185">Reference proteome</keyword>
<gene>
    <name evidence="2" type="primary">gldB</name>
    <name evidence="2" type="ORF">RM697_10340</name>
</gene>
<feature type="chain" id="PRO_5045607359" evidence="1">
    <location>
        <begin position="22"/>
        <end position="319"/>
    </location>
</feature>
<dbReference type="PROSITE" id="PS51257">
    <property type="entry name" value="PROKAR_LIPOPROTEIN"/>
    <property type="match status" value="1"/>
</dbReference>
<dbReference type="RefSeq" id="WP_311427814.1">
    <property type="nucleotide sequence ID" value="NZ_JAVRIA010000005.1"/>
</dbReference>
<comment type="caution">
    <text evidence="2">The sequence shown here is derived from an EMBL/GenBank/DDBJ whole genome shotgun (WGS) entry which is preliminary data.</text>
</comment>
<sequence>MKNFYLLLVVLIAFFSCEKDAKINSEITKIDVDFSIERFETAFSNANPNDLTKLKTAFPFLFPKRVPDSVWVETMIDTLQQELRNEVTAAYKDFKTIQKDLELLFQHLKYYDQFFNEPRVITLTNNVRYREKVVVTDSIVLVALDNYLGKDHRFYSNIPQYISKNFSSEYIVVDLAEKYAKNYIYPSSKKTFLDEMIYYGKLLYFKDIIIPFKTDAQKIGYTPQELSWAQDNESHVWSYFVERELLFSTDSKLPSQFISVAPFSKFYLEIDNSSPGRIGQFIGWQIVRKYMKDNKVSLLDMMQKSTDEIFNNTKYKPKQ</sequence>
<dbReference type="EMBL" id="JAVRIA010000005">
    <property type="protein sequence ID" value="MDT0559049.1"/>
    <property type="molecule type" value="Genomic_DNA"/>
</dbReference>
<protein>
    <submittedName>
        <fullName evidence="2">Gliding motility lipoprotein GldB</fullName>
    </submittedName>
</protein>
<dbReference type="Proteomes" id="UP001259492">
    <property type="component" value="Unassembled WGS sequence"/>
</dbReference>
<feature type="signal peptide" evidence="1">
    <location>
        <begin position="1"/>
        <end position="21"/>
    </location>
</feature>
<dbReference type="Pfam" id="PF25594">
    <property type="entry name" value="GldB_lipo"/>
    <property type="match status" value="1"/>
</dbReference>
<dbReference type="NCBIfam" id="TIGR03514">
    <property type="entry name" value="GldB_lipo"/>
    <property type="match status" value="1"/>
</dbReference>
<keyword evidence="2" id="KW-0449">Lipoprotein</keyword>
<evidence type="ECO:0000313" key="3">
    <source>
        <dbReference type="Proteomes" id="UP001259492"/>
    </source>
</evidence>
<keyword evidence="1" id="KW-0732">Signal</keyword>
<organism evidence="2 3">
    <name type="scientific">Microcosmobacter mediterraneus</name>
    <dbReference type="NCBI Taxonomy" id="3075607"/>
    <lineage>
        <taxon>Bacteria</taxon>
        <taxon>Pseudomonadati</taxon>
        <taxon>Bacteroidota</taxon>
        <taxon>Flavobacteriia</taxon>
        <taxon>Flavobacteriales</taxon>
        <taxon>Flavobacteriaceae</taxon>
        <taxon>Microcosmobacter</taxon>
    </lineage>
</organism>
<evidence type="ECO:0000313" key="2">
    <source>
        <dbReference type="EMBL" id="MDT0559049.1"/>
    </source>
</evidence>
<name>A0ABU2YN03_9FLAO</name>
<reference evidence="2 3" key="1">
    <citation type="submission" date="2023-09" db="EMBL/GenBank/DDBJ databases">
        <authorList>
            <person name="Rey-Velasco X."/>
        </authorList>
    </citation>
    <scope>NUCLEOTIDE SEQUENCE [LARGE SCALE GENOMIC DNA]</scope>
    <source>
        <strain evidence="2 3">W332</strain>
    </source>
</reference>
<evidence type="ECO:0000256" key="1">
    <source>
        <dbReference type="SAM" id="SignalP"/>
    </source>
</evidence>
<dbReference type="InterPro" id="IPR019853">
    <property type="entry name" value="GldB-like"/>
</dbReference>